<proteinExistence type="predicted"/>
<dbReference type="GO" id="GO:0003723">
    <property type="term" value="F:RNA binding"/>
    <property type="evidence" value="ECO:0007669"/>
    <property type="project" value="UniProtKB-UniRule"/>
</dbReference>
<sequence length="1564" mass="160181">MTQGSTEPALPVAEGGKCEETVLSSPADAAPKSTPSDSPSCSVVPPGAAAPPSDTPDRQAPSEKQEARTSTLSAKHEEGAARAQPEATPGPGKSQEEETGDGSASPASAGKKEEKSGETTTSTVRVHRWADESDDLDSPSFDPMSSAEVEPPEFDLGMSGYQPPSVRSTGNGIVSHADAGGYRRGVPGQSSFSGGYGGLVDSRFGGLVNPPHGHPHGPPASVGLGDGGFMQGGVTGPFTEVYVAELDAHVTEEDVSSIFAPGLTVRNVRIVREQANRGNKGGPNATCGAYVTFHSPEDAQRALAFHGKLYRPPRGAGLSSSQGLRGSSRQAGSGGSGVSARVLRISAISSPPLLSGEGGSPYLLSRATRSGSLGHLHSAGSPHLLPRGGRGFGGVYGQAVADLHQQAASLPYRSNGAAPGPGPAGPQGGRKGFPGDESARGDRGREPDGTGKAGGAGFGAGRRKKSKSPDFSELRKETGAGTARSPGAGAPDQKARGRDEPSGAGAGPRAAAAGDKEETAPPEPPRERPKLLLKPRSKPLDAAAEPPKLNPAIFGAAKPIDDPVAKRQPTGSGASPAFGESLATASSERRASGAGPVSPRGETGAGLGPADMSVPSLKRGDAAKGRGAAEKPADKETRGPRGASARGSVLFARREETQTGTTEDGRQKGRAGGSQKGPEGGEQTTAAHTHPGPGRDRGEKERDEWSGLYSGAWRHSVERHAEKDAGEDPSAGAKGQQALQEDEHGRRTSGISKGEARTETERKPSRTGDPFGGARPRDEFEWQRKKEAAGTPSVLPEDPVRVSPLQHPPLSPYLPHGAHSGRPATGFLPPSYASYGSQSEIGSHPGALGPRGSDESARTPPSGTPDGGNSSRGILGPSPSARSGSGAATAVGVLSGSGASPSGAPAKGSNSMGRGPGSLAPIPVGPGGPPGSPLKGVAQTPPRSGVASSLQPSPNASPSMGPGIWGRSVQGSPPMQKGDGAPRGGSGGRPASSAGAQKEPLWRSSVSAGPRGAGAGPHDSPSLLPGGGRGVCRPTVNNQAGEGLLPVGRGADGKEQDRTALSGDGVLAAPMPRGESEEGRVAPGPAGPTPGSYDGVASWARKPQNPIHVRAVQTVVLAGGGEQTSMLPLLSAEGPQDRGARETGRGEARETGPQADRPSGIRSLAEQLLPSQATDVKGKAADEKEEEKKKENKIPDILSKPEQKQGQTVWEARNEVLGLAKRDAGATEETVEVGDSLEGREETGRTSQAPKSAPREGSNEETPGTSGAASDSQGEEEGREGDRGKGRRSVQPHDREARGQAQSAYERGGRSSGYGRVKGEETPHSFQVARGSDGGPEKRDEEGRRTAGHRDARGGRGGRFRGGERTRWRRYPGDGGDATPSERTGDDQGTNATGDQRFQHAETPETPNGDDAEQNCQGAKASSQCEGEGEKGRRRGEAQASSPVHDFPQAEKSFRRRGGDRGRSMWRGVDGRPDGAGRGRGGRKLRGDGIGISNGHQPGRHTPGHRREQPGAAEEEREQDSQAPTPRVPARAMLPQAATGSTGVKTNNRFSAFAADSDEGESSD</sequence>
<feature type="compositionally biased region" description="Basic and acidic residues" evidence="2">
    <location>
        <begin position="514"/>
        <end position="530"/>
    </location>
</feature>
<feature type="compositionally biased region" description="Basic and acidic residues" evidence="2">
    <location>
        <begin position="775"/>
        <end position="788"/>
    </location>
</feature>
<comment type="caution">
    <text evidence="4">The sequence shown here is derived from an EMBL/GenBank/DDBJ whole genome shotgun (WGS) entry which is preliminary data.</text>
</comment>
<feature type="compositionally biased region" description="Basic and acidic residues" evidence="2">
    <location>
        <begin position="1428"/>
        <end position="1437"/>
    </location>
</feature>
<feature type="region of interest" description="Disordered" evidence="2">
    <location>
        <begin position="411"/>
        <end position="1099"/>
    </location>
</feature>
<feature type="compositionally biased region" description="Basic and acidic residues" evidence="2">
    <location>
        <begin position="693"/>
        <end position="705"/>
    </location>
</feature>
<feature type="compositionally biased region" description="Basic and acidic residues" evidence="2">
    <location>
        <begin position="1448"/>
        <end position="1477"/>
    </location>
</feature>
<organism evidence="4 5">
    <name type="scientific">Toxoplasma gondii GAB2-2007-GAL-DOM2</name>
    <dbReference type="NCBI Taxonomy" id="1130820"/>
    <lineage>
        <taxon>Eukaryota</taxon>
        <taxon>Sar</taxon>
        <taxon>Alveolata</taxon>
        <taxon>Apicomplexa</taxon>
        <taxon>Conoidasida</taxon>
        <taxon>Coccidia</taxon>
        <taxon>Eucoccidiorida</taxon>
        <taxon>Eimeriorina</taxon>
        <taxon>Sarcocystidae</taxon>
        <taxon>Toxoplasma</taxon>
    </lineage>
</organism>
<feature type="compositionally biased region" description="Basic and acidic residues" evidence="2">
    <location>
        <begin position="1176"/>
        <end position="1203"/>
    </location>
</feature>
<keyword evidence="1" id="KW-0694">RNA-binding</keyword>
<feature type="compositionally biased region" description="Basic and acidic residues" evidence="2">
    <location>
        <begin position="55"/>
        <end position="67"/>
    </location>
</feature>
<dbReference type="InterPro" id="IPR012677">
    <property type="entry name" value="Nucleotide-bd_a/b_plait_sf"/>
</dbReference>
<feature type="compositionally biased region" description="Low complexity" evidence="2">
    <location>
        <begin position="876"/>
        <end position="911"/>
    </location>
</feature>
<feature type="compositionally biased region" description="Low complexity" evidence="2">
    <location>
        <begin position="315"/>
        <end position="331"/>
    </location>
</feature>
<dbReference type="InterPro" id="IPR035979">
    <property type="entry name" value="RBD_domain_sf"/>
</dbReference>
<feature type="region of interest" description="Disordered" evidence="2">
    <location>
        <begin position="315"/>
        <end position="336"/>
    </location>
</feature>
<feature type="compositionally biased region" description="Basic and acidic residues" evidence="2">
    <location>
        <begin position="1135"/>
        <end position="1150"/>
    </location>
</feature>
<accession>A0A086K2F1</accession>
<feature type="compositionally biased region" description="Gly residues" evidence="2">
    <location>
        <begin position="451"/>
        <end position="460"/>
    </location>
</feature>
<feature type="region of interest" description="Disordered" evidence="2">
    <location>
        <begin position="1"/>
        <end position="154"/>
    </location>
</feature>
<dbReference type="Proteomes" id="UP000028837">
    <property type="component" value="Unassembled WGS sequence"/>
</dbReference>
<feature type="compositionally biased region" description="Basic and acidic residues" evidence="2">
    <location>
        <begin position="618"/>
        <end position="639"/>
    </location>
</feature>
<dbReference type="SUPFAM" id="SSF54928">
    <property type="entry name" value="RNA-binding domain, RBD"/>
    <property type="match status" value="1"/>
</dbReference>
<feature type="compositionally biased region" description="Polar residues" evidence="2">
    <location>
        <begin position="1260"/>
        <end position="1272"/>
    </location>
</feature>
<protein>
    <submittedName>
        <fullName evidence="4">RNA recognition motif-containing protein</fullName>
    </submittedName>
</protein>
<feature type="compositionally biased region" description="Basic and acidic residues" evidence="2">
    <location>
        <begin position="715"/>
        <end position="726"/>
    </location>
</feature>
<name>A0A086K2F1_TOXGO</name>
<feature type="compositionally biased region" description="Polar residues" evidence="2">
    <location>
        <begin position="946"/>
        <end position="958"/>
    </location>
</feature>
<dbReference type="Gene3D" id="3.30.70.330">
    <property type="match status" value="1"/>
</dbReference>
<feature type="compositionally biased region" description="Polar residues" evidence="2">
    <location>
        <begin position="1538"/>
        <end position="1550"/>
    </location>
</feature>
<dbReference type="InterPro" id="IPR000504">
    <property type="entry name" value="RRM_dom"/>
</dbReference>
<feature type="compositionally biased region" description="Basic and acidic residues" evidence="2">
    <location>
        <begin position="754"/>
        <end position="766"/>
    </location>
</feature>
<evidence type="ECO:0000256" key="2">
    <source>
        <dbReference type="SAM" id="MobiDB-lite"/>
    </source>
</evidence>
<gene>
    <name evidence="4" type="ORF">TGDOM2_265250</name>
</gene>
<feature type="compositionally biased region" description="Basic and acidic residues" evidence="2">
    <location>
        <begin position="467"/>
        <end position="478"/>
    </location>
</feature>
<evidence type="ECO:0000313" key="4">
    <source>
        <dbReference type="EMBL" id="KFG38569.1"/>
    </source>
</evidence>
<evidence type="ECO:0000259" key="3">
    <source>
        <dbReference type="PROSITE" id="PS50102"/>
    </source>
</evidence>
<feature type="compositionally biased region" description="Basic and acidic residues" evidence="2">
    <location>
        <begin position="1335"/>
        <end position="1354"/>
    </location>
</feature>
<dbReference type="EMBL" id="AHZU02000919">
    <property type="protein sequence ID" value="KFG38569.1"/>
    <property type="molecule type" value="Genomic_DNA"/>
</dbReference>
<feature type="compositionally biased region" description="Basic and acidic residues" evidence="2">
    <location>
        <begin position="433"/>
        <end position="449"/>
    </location>
</feature>
<feature type="region of interest" description="Disordered" evidence="2">
    <location>
        <begin position="1126"/>
        <end position="1564"/>
    </location>
</feature>
<feature type="compositionally biased region" description="Basic and acidic residues" evidence="2">
    <location>
        <begin position="652"/>
        <end position="667"/>
    </location>
</feature>
<evidence type="ECO:0000313" key="5">
    <source>
        <dbReference type="Proteomes" id="UP000028837"/>
    </source>
</evidence>
<dbReference type="PROSITE" id="PS50102">
    <property type="entry name" value="RRM"/>
    <property type="match status" value="1"/>
</dbReference>
<feature type="domain" description="RRM" evidence="3">
    <location>
        <begin position="239"/>
        <end position="350"/>
    </location>
</feature>
<feature type="compositionally biased region" description="Polar residues" evidence="2">
    <location>
        <begin position="1387"/>
        <end position="1396"/>
    </location>
</feature>
<dbReference type="Pfam" id="PF00076">
    <property type="entry name" value="RRM_1"/>
    <property type="match status" value="1"/>
</dbReference>
<feature type="compositionally biased region" description="Pro residues" evidence="2">
    <location>
        <begin position="923"/>
        <end position="932"/>
    </location>
</feature>
<feature type="compositionally biased region" description="Polar residues" evidence="2">
    <location>
        <begin position="1414"/>
        <end position="1425"/>
    </location>
</feature>
<feature type="compositionally biased region" description="Low complexity" evidence="2">
    <location>
        <begin position="31"/>
        <end position="52"/>
    </location>
</feature>
<evidence type="ECO:0000256" key="1">
    <source>
        <dbReference type="PROSITE-ProRule" id="PRU00176"/>
    </source>
</evidence>
<dbReference type="OrthoDB" id="266020at2759"/>
<reference evidence="4 5" key="1">
    <citation type="submission" date="2014-02" db="EMBL/GenBank/DDBJ databases">
        <authorList>
            <person name="Sibley D."/>
            <person name="Venepally P."/>
            <person name="Karamycheva S."/>
            <person name="Hadjithomas M."/>
            <person name="Khan A."/>
            <person name="Brunk B."/>
            <person name="Roos D."/>
            <person name="Caler E."/>
            <person name="Lorenzi H."/>
        </authorList>
    </citation>
    <scope>NUCLEOTIDE SEQUENCE [LARGE SCALE GENOMIC DNA]</scope>
    <source>
        <strain evidence="4 5">GAB2-2007-GAL-DOM2</strain>
    </source>
</reference>
<feature type="compositionally biased region" description="Gly residues" evidence="2">
    <location>
        <begin position="670"/>
        <end position="680"/>
    </location>
</feature>
<dbReference type="VEuPathDB" id="ToxoDB:TGDOM2_265250"/>